<name>A0A4V1RUS2_9HYPH</name>
<dbReference type="InterPro" id="IPR000120">
    <property type="entry name" value="Amidase"/>
</dbReference>
<keyword evidence="3" id="KW-1185">Reference proteome</keyword>
<dbReference type="PANTHER" id="PTHR11895">
    <property type="entry name" value="TRANSAMIDASE"/>
    <property type="match status" value="1"/>
</dbReference>
<dbReference type="Gene3D" id="3.90.1300.10">
    <property type="entry name" value="Amidase signature (AS) domain"/>
    <property type="match status" value="1"/>
</dbReference>
<dbReference type="EMBL" id="QYBB01000009">
    <property type="protein sequence ID" value="RYC32144.1"/>
    <property type="molecule type" value="Genomic_DNA"/>
</dbReference>
<dbReference type="InterPro" id="IPR036928">
    <property type="entry name" value="AS_sf"/>
</dbReference>
<evidence type="ECO:0000313" key="2">
    <source>
        <dbReference type="EMBL" id="RYC32144.1"/>
    </source>
</evidence>
<dbReference type="OrthoDB" id="9777859at2"/>
<accession>A0A4V1RUS2</accession>
<dbReference type="SUPFAM" id="SSF75304">
    <property type="entry name" value="Amidase signature (AS) enzymes"/>
    <property type="match status" value="1"/>
</dbReference>
<dbReference type="Pfam" id="PF01425">
    <property type="entry name" value="Amidase"/>
    <property type="match status" value="1"/>
</dbReference>
<dbReference type="RefSeq" id="WP_129226255.1">
    <property type="nucleotide sequence ID" value="NZ_QYBB01000009.1"/>
</dbReference>
<dbReference type="InterPro" id="IPR023631">
    <property type="entry name" value="Amidase_dom"/>
</dbReference>
<evidence type="ECO:0000313" key="3">
    <source>
        <dbReference type="Proteomes" id="UP000290759"/>
    </source>
</evidence>
<protein>
    <submittedName>
        <fullName evidence="2">Amidase</fullName>
    </submittedName>
</protein>
<evidence type="ECO:0000259" key="1">
    <source>
        <dbReference type="Pfam" id="PF01425"/>
    </source>
</evidence>
<dbReference type="GO" id="GO:0050567">
    <property type="term" value="F:glutaminyl-tRNA synthase (glutamine-hydrolyzing) activity"/>
    <property type="evidence" value="ECO:0007669"/>
    <property type="project" value="TreeGrafter"/>
</dbReference>
<reference evidence="2 3" key="1">
    <citation type="submission" date="2018-12" db="EMBL/GenBank/DDBJ databases">
        <authorList>
            <person name="Grouzdev D.S."/>
            <person name="Krutkina M.S."/>
        </authorList>
    </citation>
    <scope>NUCLEOTIDE SEQUENCE [LARGE SCALE GENOMIC DNA]</scope>
    <source>
        <strain evidence="2 3">RmlP026</strain>
    </source>
</reference>
<gene>
    <name evidence="2" type="ORF">D3273_10525</name>
</gene>
<sequence length="551" mass="57795">MTDGTIDVGAIAGAETVAGVRYTEAERALMADNLQAQVDMAIRRRRVPLPHDLPPALRFDPRPPGFAMPAAAPFRPLAVDSGPLPDRDEDIAFAPVGRLAGWIASRALTSERLTSLYLDRIARIGPRLECVALATPELAMRQAKDADVALAAGRHLGPLHGIPYGAKDLLDTAGIATEWGAEPYRGRVPDADAAVVRRLAEAGAVLACKTTLGALAYGDIWSGGVTRNPWNPREGSGGSSAGSGSATAAGLVGFAIGTETLGSIVSPSMRCGTTGLRPTFGRVARTGAMPLCPSLDKVGPMCRSVADTALVLAAIGGADPGDPSSIAAPFGYDAAEPVAGLRLGWFPADFAAEGVDDLDRAALDHARALGLELVELARPDLPYDALMAVLYAEAAASFERLTLDGDDDSLAWQDAGAWPNSFRKARFLSAVDLVGADRLRSLVMRDTDALFGRVDAMIGPCFAGPMLTITNFTGHPCLALRAGFRRSPTRRRLSLAEGRLDQGEDGTGALFRVPHAVSLYGRLFDEGTVLRIGAALEARFDVASERPPSAA</sequence>
<comment type="caution">
    <text evidence="2">The sequence shown here is derived from an EMBL/GenBank/DDBJ whole genome shotgun (WGS) entry which is preliminary data.</text>
</comment>
<proteinExistence type="predicted"/>
<feature type="domain" description="Amidase" evidence="1">
    <location>
        <begin position="113"/>
        <end position="473"/>
    </location>
</feature>
<dbReference type="AlphaFoldDB" id="A0A4V1RUS2"/>
<reference evidence="2 3" key="2">
    <citation type="submission" date="2019-02" db="EMBL/GenBank/DDBJ databases">
        <title>'Lichenibacterium ramalinii' gen. nov. sp. nov., 'Lichenibacterium minor' gen. nov. sp. nov.</title>
        <authorList>
            <person name="Pankratov T."/>
        </authorList>
    </citation>
    <scope>NUCLEOTIDE SEQUENCE [LARGE SCALE GENOMIC DNA]</scope>
    <source>
        <strain evidence="2 3">RmlP026</strain>
    </source>
</reference>
<dbReference type="PANTHER" id="PTHR11895:SF73">
    <property type="entry name" value="AMIDASE FAMILY PROTEIN"/>
    <property type="match status" value="1"/>
</dbReference>
<organism evidence="2 3">
    <name type="scientific">Lichenibacterium minor</name>
    <dbReference type="NCBI Taxonomy" id="2316528"/>
    <lineage>
        <taxon>Bacteria</taxon>
        <taxon>Pseudomonadati</taxon>
        <taxon>Pseudomonadota</taxon>
        <taxon>Alphaproteobacteria</taxon>
        <taxon>Hyphomicrobiales</taxon>
        <taxon>Lichenihabitantaceae</taxon>
        <taxon>Lichenibacterium</taxon>
    </lineage>
</organism>
<dbReference type="Proteomes" id="UP000290759">
    <property type="component" value="Unassembled WGS sequence"/>
</dbReference>